<evidence type="ECO:0000313" key="3">
    <source>
        <dbReference type="WBParaSite" id="nRc.2.0.1.t43633-RA"/>
    </source>
</evidence>
<dbReference type="WBParaSite" id="nRc.2.0.1.t43633-RA">
    <property type="protein sequence ID" value="nRc.2.0.1.t43633-RA"/>
    <property type="gene ID" value="nRc.2.0.1.g43633"/>
</dbReference>
<accession>A0A915L1K1</accession>
<dbReference type="AlphaFoldDB" id="A0A915L1K1"/>
<dbReference type="Proteomes" id="UP000887565">
    <property type="component" value="Unplaced"/>
</dbReference>
<organism evidence="2 3">
    <name type="scientific">Romanomermis culicivorax</name>
    <name type="common">Nematode worm</name>
    <dbReference type="NCBI Taxonomy" id="13658"/>
    <lineage>
        <taxon>Eukaryota</taxon>
        <taxon>Metazoa</taxon>
        <taxon>Ecdysozoa</taxon>
        <taxon>Nematoda</taxon>
        <taxon>Enoplea</taxon>
        <taxon>Dorylaimia</taxon>
        <taxon>Mermithida</taxon>
        <taxon>Mermithoidea</taxon>
        <taxon>Mermithidae</taxon>
        <taxon>Romanomermis</taxon>
    </lineage>
</organism>
<reference evidence="3" key="1">
    <citation type="submission" date="2022-11" db="UniProtKB">
        <authorList>
            <consortium name="WormBaseParasite"/>
        </authorList>
    </citation>
    <scope>IDENTIFICATION</scope>
</reference>
<protein>
    <submittedName>
        <fullName evidence="3">Uncharacterized protein</fullName>
    </submittedName>
</protein>
<evidence type="ECO:0000256" key="1">
    <source>
        <dbReference type="SAM" id="MobiDB-lite"/>
    </source>
</evidence>
<evidence type="ECO:0000313" key="2">
    <source>
        <dbReference type="Proteomes" id="UP000887565"/>
    </source>
</evidence>
<sequence length="80" mass="8804">MDGRVRPATTTAVTTKRGHGRGGGKDKERRKWGHVAVEHCESSYCVVLASAAHALGKTSTNKAHKKRLEKRKQPVLDEVK</sequence>
<feature type="compositionally biased region" description="Low complexity" evidence="1">
    <location>
        <begin position="1"/>
        <end position="15"/>
    </location>
</feature>
<feature type="region of interest" description="Disordered" evidence="1">
    <location>
        <begin position="58"/>
        <end position="80"/>
    </location>
</feature>
<feature type="region of interest" description="Disordered" evidence="1">
    <location>
        <begin position="1"/>
        <end position="30"/>
    </location>
</feature>
<feature type="compositionally biased region" description="Basic and acidic residues" evidence="1">
    <location>
        <begin position="71"/>
        <end position="80"/>
    </location>
</feature>
<proteinExistence type="predicted"/>
<name>A0A915L1K1_ROMCU</name>
<keyword evidence="2" id="KW-1185">Reference proteome</keyword>